<dbReference type="Pfam" id="PF23282">
    <property type="entry name" value="WHD_ROQ1"/>
    <property type="match status" value="1"/>
</dbReference>
<dbReference type="InterPro" id="IPR042197">
    <property type="entry name" value="Apaf_helical"/>
</dbReference>
<dbReference type="InterPro" id="IPR035897">
    <property type="entry name" value="Toll_tir_struct_dom_sf"/>
</dbReference>
<dbReference type="Proteomes" id="UP001634007">
    <property type="component" value="Unassembled WGS sequence"/>
</dbReference>
<keyword evidence="2" id="KW-0677">Repeat</keyword>
<keyword evidence="4" id="KW-0520">NAD</keyword>
<accession>A0ABD3JFG2</accession>
<dbReference type="InterPro" id="IPR058546">
    <property type="entry name" value="RPS4B/Roq1-like_LRR"/>
</dbReference>
<evidence type="ECO:0000256" key="4">
    <source>
        <dbReference type="ARBA" id="ARBA00023027"/>
    </source>
</evidence>
<comment type="caution">
    <text evidence="7">The sequence shown here is derived from an EMBL/GenBank/DDBJ whole genome shotgun (WGS) entry which is preliminary data.</text>
</comment>
<reference evidence="7 8" key="1">
    <citation type="submission" date="2024-11" db="EMBL/GenBank/DDBJ databases">
        <title>Chromosome-level genome assembly of Eucalyptus globulus Labill. provides insights into its genome evolution.</title>
        <authorList>
            <person name="Li X."/>
        </authorList>
    </citation>
    <scope>NUCLEOTIDE SEQUENCE [LARGE SCALE GENOMIC DNA]</scope>
    <source>
        <strain evidence="7">CL2024</strain>
        <tissue evidence="7">Fresh tender leaves</tissue>
    </source>
</reference>
<dbReference type="FunFam" id="3.40.50.10140:FF:000007">
    <property type="entry name" value="Disease resistance protein (TIR-NBS-LRR class)"/>
    <property type="match status" value="1"/>
</dbReference>
<evidence type="ECO:0000313" key="7">
    <source>
        <dbReference type="EMBL" id="KAL3726065.1"/>
    </source>
</evidence>
<dbReference type="Pfam" id="PF23286">
    <property type="entry name" value="LRR_13"/>
    <property type="match status" value="1"/>
</dbReference>
<keyword evidence="3" id="KW-0611">Plant defense</keyword>
<dbReference type="InterPro" id="IPR002182">
    <property type="entry name" value="NB-ARC"/>
</dbReference>
<dbReference type="Gene3D" id="1.10.8.430">
    <property type="entry name" value="Helical domain of apoptotic protease-activating factors"/>
    <property type="match status" value="1"/>
</dbReference>
<dbReference type="InterPro" id="IPR058192">
    <property type="entry name" value="WHD_ROQ1-like"/>
</dbReference>
<dbReference type="Pfam" id="PF00931">
    <property type="entry name" value="NB-ARC"/>
    <property type="match status" value="1"/>
</dbReference>
<feature type="compositionally biased region" description="Polar residues" evidence="5">
    <location>
        <begin position="1087"/>
        <end position="1098"/>
    </location>
</feature>
<dbReference type="InterPro" id="IPR000157">
    <property type="entry name" value="TIR_dom"/>
</dbReference>
<gene>
    <name evidence="7" type="ORF">ACJRO7_031021</name>
</gene>
<dbReference type="EMBL" id="JBJKBG010000008">
    <property type="protein sequence ID" value="KAL3726065.1"/>
    <property type="molecule type" value="Genomic_DNA"/>
</dbReference>
<dbReference type="PANTHER" id="PTHR11017:SF292">
    <property type="entry name" value="AAA+ ATPASE DOMAIN-CONTAINING PROTEIN"/>
    <property type="match status" value="1"/>
</dbReference>
<dbReference type="PRINTS" id="PR00364">
    <property type="entry name" value="DISEASERSIST"/>
</dbReference>
<dbReference type="SUPFAM" id="SSF52540">
    <property type="entry name" value="P-loop containing nucleoside triphosphate hydrolases"/>
    <property type="match status" value="1"/>
</dbReference>
<dbReference type="PROSITE" id="PS50104">
    <property type="entry name" value="TIR"/>
    <property type="match status" value="1"/>
</dbReference>
<dbReference type="SUPFAM" id="SSF52058">
    <property type="entry name" value="L domain-like"/>
    <property type="match status" value="1"/>
</dbReference>
<protein>
    <recommendedName>
        <fullName evidence="6">TIR domain-containing protein</fullName>
    </recommendedName>
</protein>
<evidence type="ECO:0000256" key="5">
    <source>
        <dbReference type="SAM" id="MobiDB-lite"/>
    </source>
</evidence>
<evidence type="ECO:0000256" key="3">
    <source>
        <dbReference type="ARBA" id="ARBA00022821"/>
    </source>
</evidence>
<dbReference type="InterPro" id="IPR003593">
    <property type="entry name" value="AAA+_ATPase"/>
</dbReference>
<dbReference type="Gene3D" id="3.40.50.300">
    <property type="entry name" value="P-loop containing nucleotide triphosphate hydrolases"/>
    <property type="match status" value="1"/>
</dbReference>
<evidence type="ECO:0000313" key="8">
    <source>
        <dbReference type="Proteomes" id="UP001634007"/>
    </source>
</evidence>
<organism evidence="7 8">
    <name type="scientific">Eucalyptus globulus</name>
    <name type="common">Tasmanian blue gum</name>
    <dbReference type="NCBI Taxonomy" id="34317"/>
    <lineage>
        <taxon>Eukaryota</taxon>
        <taxon>Viridiplantae</taxon>
        <taxon>Streptophyta</taxon>
        <taxon>Embryophyta</taxon>
        <taxon>Tracheophyta</taxon>
        <taxon>Spermatophyta</taxon>
        <taxon>Magnoliopsida</taxon>
        <taxon>eudicotyledons</taxon>
        <taxon>Gunneridae</taxon>
        <taxon>Pentapetalae</taxon>
        <taxon>rosids</taxon>
        <taxon>malvids</taxon>
        <taxon>Myrtales</taxon>
        <taxon>Myrtaceae</taxon>
        <taxon>Myrtoideae</taxon>
        <taxon>Eucalypteae</taxon>
        <taxon>Eucalyptus</taxon>
    </lineage>
</organism>
<evidence type="ECO:0000256" key="2">
    <source>
        <dbReference type="ARBA" id="ARBA00022737"/>
    </source>
</evidence>
<name>A0ABD3JFG2_EUCGL</name>
<feature type="domain" description="TIR" evidence="6">
    <location>
        <begin position="10"/>
        <end position="176"/>
    </location>
</feature>
<dbReference type="Gene3D" id="3.40.50.10140">
    <property type="entry name" value="Toll/interleukin-1 receptor homology (TIR) domain"/>
    <property type="match status" value="1"/>
</dbReference>
<keyword evidence="1" id="KW-0433">Leucine-rich repeat</keyword>
<dbReference type="Pfam" id="PF01582">
    <property type="entry name" value="TIR"/>
    <property type="match status" value="1"/>
</dbReference>
<evidence type="ECO:0000259" key="6">
    <source>
        <dbReference type="PROSITE" id="PS50104"/>
    </source>
</evidence>
<keyword evidence="8" id="KW-1185">Reference proteome</keyword>
<dbReference type="SUPFAM" id="SSF52200">
    <property type="entry name" value="Toll/Interleukin receptor TIR domain"/>
    <property type="match status" value="1"/>
</dbReference>
<dbReference type="CDD" id="cd00267">
    <property type="entry name" value="ABC_ATPase"/>
    <property type="match status" value="1"/>
</dbReference>
<dbReference type="Gene3D" id="3.80.10.10">
    <property type="entry name" value="Ribonuclease Inhibitor"/>
    <property type="match status" value="2"/>
</dbReference>
<dbReference type="PANTHER" id="PTHR11017">
    <property type="entry name" value="LEUCINE-RICH REPEAT-CONTAINING PROTEIN"/>
    <property type="match status" value="1"/>
</dbReference>
<dbReference type="InterPro" id="IPR001611">
    <property type="entry name" value="Leu-rich_rpt"/>
</dbReference>
<dbReference type="InterPro" id="IPR032675">
    <property type="entry name" value="LRR_dom_sf"/>
</dbReference>
<dbReference type="SMART" id="SM00255">
    <property type="entry name" value="TIR"/>
    <property type="match status" value="1"/>
</dbReference>
<proteinExistence type="predicted"/>
<dbReference type="SMART" id="SM00382">
    <property type="entry name" value="AAA"/>
    <property type="match status" value="1"/>
</dbReference>
<evidence type="ECO:0000256" key="1">
    <source>
        <dbReference type="ARBA" id="ARBA00022614"/>
    </source>
</evidence>
<dbReference type="InterPro" id="IPR027417">
    <property type="entry name" value="P-loop_NTPase"/>
</dbReference>
<sequence>MASSSSKPRRSYHVFLSFRGPDVRNHFLSHLYSALDQAGIRTYKDDEKLRRGEEIPHALMNAIEDSQIAIIIFSENYASSPWCLDELTKIIECRKQKDLIVWPVFYKVEPYEVRTPRESYRKALDKHEIKFGKDSEKVKRWKEALFYTSFLSGEHFTDGSEAVLVQRIVREISTQLRPTPLDATKSLVGIDSRVQELKSILNLQFEGDVLMVGLCGPGGVGKTTLAEAIYNTTFREFQVSCFLGRIKDNSNDLVRWQKILLSKLLLGDKLKVASVVEGCQLIKDRLCNKKVLIILDDVDHRHQLDALAKKCEWFGKGSRIIITTRDQRMVTSHWKDSHRIYKVKTLKNGEALELFRRHASMSNQEVEMRRNLVDGILRYAKGLPLALEVLGRSLHDKGEKEWKETLKKLDDSPDKEINGVLRVSWDPLDDDVKQIFLDIACFFKGQTTEYITRVLSSCGFYVTIGLQNLIEHSFISEENGNLQMHDLIQSMGMDIVKEECRDYPEKRSRLWLRDDVLDVLSRNGGTEKIKAIVLMLPKLEKMHIGPHAFTNMRKLRLLILHNVDNSCQDPIHLPGELRYFEWPHCASTPDFRDASKNLVWLDMRASNIKEGLGQVKDFKKLKFINLGGCQSLLYMPDLSYIPNLQKLVLHGCKNLEHVHDSIANHRKLQSLNLGRCSKLQRFPDIPNENKSLQYIYLDWTSIEELPTSIKNLVSLKHMFLFDCKKLVILPSSIYKLQNLEVLLLKGCSQLIKFPKKEEEEDDLSEPHTKTAFPMLLTLNLEQCHLSEVEFLENLSCPRLFRLKLSGNNFTNLPTLERLNDLEDLEISNCQQLQEIPKIPKKLRRLEANNCKSLKRIPSNICDVKEVELYSSWEIVHNGFPMNDLFMPKEFHCQKNCRVVLPGGEMPKWLLPNKEGYISFVTSKDLYEKILGVAFCVVFEVLRLDYPSSVFPFELIGYVNCKGTKQSKSFRSFDLNNVWLEYMESKDLWTADHFGPNDLSHFHISIRVCEPSYVQNEVLVKKCGFRLICKSLENDSEVLLQDDQLLDPALLYEISHEDYPMSTDEESSSETEDLHYSETVDFPMEMSLSVSPPLSDNPMSTNEESSSETEDLLQHERNGFYPMEVLPPLLSNNPMSTNEESLSETEDLDYRVMVDFPIERHRYSSRWSHYRNVSPGREMPRGFVLVEDGTISFMASQDLYKKFKSLYLCVVFSVEDGKKEVSFDIVPHVNSQRRNELSGTLGSFDTDHVWFQLFKPNALWGYLEGAVDFGQFDKRYLQFNLDIRVAGGTMKKLGYVMHSGQLEDALKVEIEKNRLMDSASLFVDDEHPMDYGDRGWRGWKKLCKRLKDMHGGIDSIN</sequence>
<dbReference type="PROSITE" id="PS51450">
    <property type="entry name" value="LRR"/>
    <property type="match status" value="1"/>
</dbReference>
<feature type="region of interest" description="Disordered" evidence="5">
    <location>
        <begin position="1086"/>
        <end position="1111"/>
    </location>
</feature>
<dbReference type="InterPro" id="IPR044974">
    <property type="entry name" value="Disease_R_plants"/>
</dbReference>